<name>A0A6M3JV63_9ZZZZ</name>
<dbReference type="EMBL" id="MT142014">
    <property type="protein sequence ID" value="QJA73268.1"/>
    <property type="molecule type" value="Genomic_DNA"/>
</dbReference>
<proteinExistence type="predicted"/>
<gene>
    <name evidence="1" type="ORF">MM415A02421_0009</name>
</gene>
<reference evidence="1" key="1">
    <citation type="submission" date="2020-03" db="EMBL/GenBank/DDBJ databases">
        <title>The deep terrestrial virosphere.</title>
        <authorList>
            <person name="Holmfeldt K."/>
            <person name="Nilsson E."/>
            <person name="Simone D."/>
            <person name="Lopez-Fernandez M."/>
            <person name="Wu X."/>
            <person name="de Brujin I."/>
            <person name="Lundin D."/>
            <person name="Andersson A."/>
            <person name="Bertilsson S."/>
            <person name="Dopson M."/>
        </authorList>
    </citation>
    <scope>NUCLEOTIDE SEQUENCE</scope>
    <source>
        <strain evidence="1">MM415A02421</strain>
    </source>
</reference>
<evidence type="ECO:0000313" key="1">
    <source>
        <dbReference type="EMBL" id="QJA73268.1"/>
    </source>
</evidence>
<accession>A0A6M3JV63</accession>
<dbReference type="AlphaFoldDB" id="A0A6M3JV63"/>
<protein>
    <submittedName>
        <fullName evidence="1">Uncharacterized protein</fullName>
    </submittedName>
</protein>
<organism evidence="1">
    <name type="scientific">viral metagenome</name>
    <dbReference type="NCBI Taxonomy" id="1070528"/>
    <lineage>
        <taxon>unclassified sequences</taxon>
        <taxon>metagenomes</taxon>
        <taxon>organismal metagenomes</taxon>
    </lineage>
</organism>
<sequence>MKRLEVEFYDSNFMHGWESDTIDTLAVATVIGYLKSEDEKQLTLVMAYSDFGLMFAKLSIPRGSIMSIKELRAK</sequence>